<name>A0A328HHV9_ARTGO</name>
<gene>
    <name evidence="10" type="ORF">DBZ45_06355</name>
</gene>
<dbReference type="InterPro" id="IPR036779">
    <property type="entry name" value="LysM_dom_sf"/>
</dbReference>
<keyword evidence="5" id="KW-0378">Hydrolase</keyword>
<dbReference type="GO" id="GO:0071555">
    <property type="term" value="P:cell wall organization"/>
    <property type="evidence" value="ECO:0007669"/>
    <property type="project" value="UniProtKB-KW"/>
</dbReference>
<evidence type="ECO:0000259" key="8">
    <source>
        <dbReference type="PROSITE" id="PS51782"/>
    </source>
</evidence>
<evidence type="ECO:0000256" key="7">
    <source>
        <dbReference type="ARBA" id="ARBA00023316"/>
    </source>
</evidence>
<evidence type="ECO:0000259" key="9">
    <source>
        <dbReference type="PROSITE" id="PS51935"/>
    </source>
</evidence>
<evidence type="ECO:0000256" key="6">
    <source>
        <dbReference type="ARBA" id="ARBA00022807"/>
    </source>
</evidence>
<dbReference type="Pfam" id="PF00877">
    <property type="entry name" value="NLPC_P60"/>
    <property type="match status" value="1"/>
</dbReference>
<dbReference type="SUPFAM" id="SSF54106">
    <property type="entry name" value="LysM domain"/>
    <property type="match status" value="1"/>
</dbReference>
<dbReference type="EMBL" id="QLNP01000063">
    <property type="protein sequence ID" value="RAM38112.1"/>
    <property type="molecule type" value="Genomic_DNA"/>
</dbReference>
<comment type="similarity">
    <text evidence="1">Belongs to the peptidase C40 family.</text>
</comment>
<dbReference type="Proteomes" id="UP000249166">
    <property type="component" value="Unassembled WGS sequence"/>
</dbReference>
<dbReference type="Gene3D" id="3.10.350.10">
    <property type="entry name" value="LysM domain"/>
    <property type="match status" value="1"/>
</dbReference>
<sequence length="309" mass="29489">MSRKFTPARHRATPTTSIALQGLQYSLKSNAASVAKPAAAAAVASGLLFGAGAPAHAGAYAPETPDAAAAVQSAAGQALAAPAQAVPAPAQAAPAVPAPASGGSAVAGASHTVVSGDTLGAIAARHGVSLDTLLAENGLSLASVIYPGDQILIPGPGAVAAPAVPAAPAAPAVPAAPAPAAPAPSGMGIYNASASITPAAATQSASGVGGAIVASARAQLGATQDCTILVEQALRSVGKSVGDLAPAQFYQYGTPVSAPQPGDLMISAGHVGVYIGGGQAISSGMNGVNETIVHPASWLTGSTYVRVNA</sequence>
<keyword evidence="2" id="KW-0645">Protease</keyword>
<keyword evidence="4" id="KW-0677">Repeat</keyword>
<evidence type="ECO:0000256" key="4">
    <source>
        <dbReference type="ARBA" id="ARBA00022737"/>
    </source>
</evidence>
<dbReference type="OrthoDB" id="5177647at2"/>
<dbReference type="GO" id="GO:0008234">
    <property type="term" value="F:cysteine-type peptidase activity"/>
    <property type="evidence" value="ECO:0007669"/>
    <property type="project" value="UniProtKB-KW"/>
</dbReference>
<dbReference type="RefSeq" id="WP_111903090.1">
    <property type="nucleotide sequence ID" value="NZ_QLNP01000063.1"/>
</dbReference>
<dbReference type="GO" id="GO:0006508">
    <property type="term" value="P:proteolysis"/>
    <property type="evidence" value="ECO:0007669"/>
    <property type="project" value="UniProtKB-KW"/>
</dbReference>
<dbReference type="PROSITE" id="PS51935">
    <property type="entry name" value="NLPC_P60"/>
    <property type="match status" value="1"/>
</dbReference>
<evidence type="ECO:0000313" key="10">
    <source>
        <dbReference type="EMBL" id="RAM38112.1"/>
    </source>
</evidence>
<dbReference type="InterPro" id="IPR038765">
    <property type="entry name" value="Papain-like_cys_pep_sf"/>
</dbReference>
<dbReference type="AlphaFoldDB" id="A0A328HHV9"/>
<dbReference type="Pfam" id="PF01476">
    <property type="entry name" value="LysM"/>
    <property type="match status" value="1"/>
</dbReference>
<organism evidence="10 11">
    <name type="scientific">Arthrobacter globiformis</name>
    <dbReference type="NCBI Taxonomy" id="1665"/>
    <lineage>
        <taxon>Bacteria</taxon>
        <taxon>Bacillati</taxon>
        <taxon>Actinomycetota</taxon>
        <taxon>Actinomycetes</taxon>
        <taxon>Micrococcales</taxon>
        <taxon>Micrococcaceae</taxon>
        <taxon>Arthrobacter</taxon>
    </lineage>
</organism>
<feature type="domain" description="LysM" evidence="8">
    <location>
        <begin position="109"/>
        <end position="153"/>
    </location>
</feature>
<dbReference type="InterPro" id="IPR000064">
    <property type="entry name" value="NLP_P60_dom"/>
</dbReference>
<feature type="domain" description="NlpC/P60" evidence="9">
    <location>
        <begin position="194"/>
        <end position="309"/>
    </location>
</feature>
<keyword evidence="3" id="KW-0732">Signal</keyword>
<proteinExistence type="inferred from homology"/>
<dbReference type="Gene3D" id="3.90.1720.10">
    <property type="entry name" value="endopeptidase domain like (from Nostoc punctiforme)"/>
    <property type="match status" value="1"/>
</dbReference>
<dbReference type="PANTHER" id="PTHR33734:SF22">
    <property type="entry name" value="MEMBRANE-BOUND LYTIC MUREIN TRANSGLYCOSYLASE D"/>
    <property type="match status" value="1"/>
</dbReference>
<dbReference type="InterPro" id="IPR018392">
    <property type="entry name" value="LysM"/>
</dbReference>
<accession>A0A328HHV9</accession>
<keyword evidence="6" id="KW-0788">Thiol protease</keyword>
<evidence type="ECO:0000256" key="1">
    <source>
        <dbReference type="ARBA" id="ARBA00007074"/>
    </source>
</evidence>
<evidence type="ECO:0000256" key="2">
    <source>
        <dbReference type="ARBA" id="ARBA00022670"/>
    </source>
</evidence>
<dbReference type="CDD" id="cd00118">
    <property type="entry name" value="LysM"/>
    <property type="match status" value="1"/>
</dbReference>
<evidence type="ECO:0000313" key="11">
    <source>
        <dbReference type="Proteomes" id="UP000249166"/>
    </source>
</evidence>
<keyword evidence="7" id="KW-0961">Cell wall biogenesis/degradation</keyword>
<protein>
    <submittedName>
        <fullName evidence="10">Peptidoglycan-binding protein LysM</fullName>
    </submittedName>
</protein>
<evidence type="ECO:0000256" key="3">
    <source>
        <dbReference type="ARBA" id="ARBA00022729"/>
    </source>
</evidence>
<dbReference type="PROSITE" id="PS51782">
    <property type="entry name" value="LYSM"/>
    <property type="match status" value="1"/>
</dbReference>
<evidence type="ECO:0000256" key="5">
    <source>
        <dbReference type="ARBA" id="ARBA00022801"/>
    </source>
</evidence>
<dbReference type="PANTHER" id="PTHR33734">
    <property type="entry name" value="LYSM DOMAIN-CONTAINING GPI-ANCHORED PROTEIN 2"/>
    <property type="match status" value="1"/>
</dbReference>
<dbReference type="SUPFAM" id="SSF54001">
    <property type="entry name" value="Cysteine proteinases"/>
    <property type="match status" value="1"/>
</dbReference>
<comment type="caution">
    <text evidence="10">The sequence shown here is derived from an EMBL/GenBank/DDBJ whole genome shotgun (WGS) entry which is preliminary data.</text>
</comment>
<dbReference type="SMART" id="SM00257">
    <property type="entry name" value="LysM"/>
    <property type="match status" value="1"/>
</dbReference>
<reference evidence="10 11" key="1">
    <citation type="submission" date="2018-04" db="EMBL/GenBank/DDBJ databases">
        <title>Bacteria isolated from cave deposits of Manipur.</title>
        <authorList>
            <person name="Sahoo D."/>
            <person name="Sarangthem I."/>
            <person name="Nandeibam J."/>
        </authorList>
    </citation>
    <scope>NUCLEOTIDE SEQUENCE [LARGE SCALE GENOMIC DNA]</scope>
    <source>
        <strain evidence="11">mrc11</strain>
    </source>
</reference>